<organism evidence="7 8">
    <name type="scientific">Wallemia mellicola</name>
    <dbReference type="NCBI Taxonomy" id="1708541"/>
    <lineage>
        <taxon>Eukaryota</taxon>
        <taxon>Fungi</taxon>
        <taxon>Dikarya</taxon>
        <taxon>Basidiomycota</taxon>
        <taxon>Wallemiomycotina</taxon>
        <taxon>Wallemiomycetes</taxon>
        <taxon>Wallemiales</taxon>
        <taxon>Wallemiaceae</taxon>
        <taxon>Wallemia</taxon>
    </lineage>
</organism>
<evidence type="ECO:0000256" key="6">
    <source>
        <dbReference type="SAM" id="Phobius"/>
    </source>
</evidence>
<evidence type="ECO:0000256" key="3">
    <source>
        <dbReference type="ARBA" id="ARBA00022989"/>
    </source>
</evidence>
<gene>
    <name evidence="7" type="ORF">E3Q22_03805</name>
</gene>
<dbReference type="InterPro" id="IPR059112">
    <property type="entry name" value="CysZ/EI24"/>
</dbReference>
<dbReference type="AlphaFoldDB" id="A0A4T0M0E6"/>
<evidence type="ECO:0000256" key="5">
    <source>
        <dbReference type="SAM" id="MobiDB-lite"/>
    </source>
</evidence>
<evidence type="ECO:0000313" key="7">
    <source>
        <dbReference type="EMBL" id="TIB75928.1"/>
    </source>
</evidence>
<evidence type="ECO:0000313" key="8">
    <source>
        <dbReference type="Proteomes" id="UP000310685"/>
    </source>
</evidence>
<feature type="compositionally biased region" description="Basic and acidic residues" evidence="5">
    <location>
        <begin position="290"/>
        <end position="320"/>
    </location>
</feature>
<evidence type="ECO:0000256" key="4">
    <source>
        <dbReference type="ARBA" id="ARBA00023136"/>
    </source>
</evidence>
<dbReference type="PANTHER" id="PTHR34292">
    <property type="entry name" value="OUTER SPORE WALL PROTEIN LDS1"/>
    <property type="match status" value="1"/>
</dbReference>
<comment type="caution">
    <text evidence="7">The sequence shown here is derived from an EMBL/GenBank/DDBJ whole genome shotgun (WGS) entry which is preliminary data.</text>
</comment>
<proteinExistence type="predicted"/>
<keyword evidence="2 6" id="KW-0812">Transmembrane</keyword>
<evidence type="ECO:0000256" key="1">
    <source>
        <dbReference type="ARBA" id="ARBA00004141"/>
    </source>
</evidence>
<protein>
    <submittedName>
        <fullName evidence="7">Uncharacterized protein</fullName>
    </submittedName>
</protein>
<keyword evidence="3 6" id="KW-1133">Transmembrane helix</keyword>
<evidence type="ECO:0000256" key="2">
    <source>
        <dbReference type="ARBA" id="ARBA00022692"/>
    </source>
</evidence>
<dbReference type="Proteomes" id="UP000310685">
    <property type="component" value="Unassembled WGS sequence"/>
</dbReference>
<dbReference type="EMBL" id="SPRC01000055">
    <property type="protein sequence ID" value="TIB75928.1"/>
    <property type="molecule type" value="Genomic_DNA"/>
</dbReference>
<keyword evidence="4 6" id="KW-0472">Membrane</keyword>
<comment type="subcellular location">
    <subcellularLocation>
        <location evidence="1">Membrane</location>
        <topology evidence="1">Multi-pass membrane protein</topology>
    </subcellularLocation>
</comment>
<feature type="transmembrane region" description="Helical" evidence="6">
    <location>
        <begin position="191"/>
        <end position="214"/>
    </location>
</feature>
<reference evidence="7 8" key="1">
    <citation type="submission" date="2019-03" db="EMBL/GenBank/DDBJ databases">
        <title>Sequencing 25 genomes of Wallemia mellicola.</title>
        <authorList>
            <person name="Gostincar C."/>
        </authorList>
    </citation>
    <scope>NUCLEOTIDE SEQUENCE [LARGE SCALE GENOMIC DNA]</scope>
    <source>
        <strain evidence="7 8">EXF-6152</strain>
    </source>
</reference>
<sequence length="328" mass="37246">MYSTTSFCMGCYVVNYYRRLLTTKGAAVGIYRLITDEKLTKSRLICRKGLARGTISALLWSLSTWKIQKKIVATFMRNSPKVLQYTTKALENHIPLLTFATFMFVSAQATAILQFLLYKRIAESKKIAYDLTIQSRAKADSFWGPYVEEYNLETESGKQLKLRAERLATSRKTGWRGLFEGQKRSKLLNLFITKVILLPLDVLPGVGLLLGAALRSVALARRLLKPYFVKKGMTAYEQELFIQERSFELRSFGFMAALLERLPIVGLLCSIATPIAAAMMSVDFEKRQNELRGKSDADKERYETTHVDSLKHRSRSHDTDNVTLPGTL</sequence>
<feature type="transmembrane region" description="Helical" evidence="6">
    <location>
        <begin position="94"/>
        <end position="118"/>
    </location>
</feature>
<dbReference type="Pfam" id="PF07264">
    <property type="entry name" value="EI24"/>
    <property type="match status" value="1"/>
</dbReference>
<dbReference type="InterPro" id="IPR052786">
    <property type="entry name" value="Spore_wall_assembly"/>
</dbReference>
<dbReference type="PANTHER" id="PTHR34292:SF2">
    <property type="entry name" value="OUTER SPORE WALL PROTEIN LDS1"/>
    <property type="match status" value="1"/>
</dbReference>
<feature type="region of interest" description="Disordered" evidence="5">
    <location>
        <begin position="290"/>
        <end position="328"/>
    </location>
</feature>
<accession>A0A4T0M0E6</accession>
<name>A0A4T0M0E6_9BASI</name>
<feature type="transmembrane region" description="Helical" evidence="6">
    <location>
        <begin position="262"/>
        <end position="282"/>
    </location>
</feature>